<comment type="caution">
    <text evidence="3">The sequence shown here is derived from an EMBL/GenBank/DDBJ whole genome shotgun (WGS) entry which is preliminary data.</text>
</comment>
<evidence type="ECO:0000256" key="2">
    <source>
        <dbReference type="SAM" id="Phobius"/>
    </source>
</evidence>
<feature type="compositionally biased region" description="Low complexity" evidence="1">
    <location>
        <begin position="97"/>
        <end position="108"/>
    </location>
</feature>
<dbReference type="AlphaFoldDB" id="A0A1J4ML28"/>
<dbReference type="VEuPathDB" id="CryptoDB:cubi_03530"/>
<dbReference type="OrthoDB" id="343065at2759"/>
<evidence type="ECO:0000313" key="3">
    <source>
        <dbReference type="EMBL" id="OII73732.1"/>
    </source>
</evidence>
<accession>A0A1J4ML28</accession>
<keyword evidence="4" id="KW-1185">Reference proteome</keyword>
<feature type="transmembrane region" description="Helical" evidence="2">
    <location>
        <begin position="827"/>
        <end position="851"/>
    </location>
</feature>
<keyword evidence="2" id="KW-0472">Membrane</keyword>
<sequence>MCINFLSIFLLIYLYIYLFFDQEICFFIELSLIKNSNEKSSLFSTEDSEYDEISNVYDTKISEINRPDPQIENKYNPNLISITENHQNQTNDKEKGSPSPGKSYYKSPQKVELSTIKPFKLIKKPKIENLQIDEFAFMVRPNERMIGIENFVINEIERLNVKYYNISAGSEITEGESSIQNYKYNNFGYFSFPGYIKDEIFSKEIYLRTVPYGRYTPLFVEVRSSSYNAALHGIYKREDSMQLSQNDQKYPWYVEPIVRPVYRRIYPEPTLYIFFLNFPIERWCIGDTWPINNPKISVGQIYAEIIGRPYSPAYTRGWYVQPRKFSAHDIIPYVELDPSTPLRNPLPVKIPKEMESKRVLVFDKDIIVEEARPFTFIPKESIILEHIPLVESPDDLKVFPGCPNPHISKFSGLTKYKTPSCIPPSRGTLDISINGANGYFSNALYSWEGFFKSRPYFVQRGPLRSEEVSLQSSIVEYPGNSLYLWSYLNESNNISWIISRQLGNTNPSQILAIWRRPNTSRVKSDVDWPAERGIELEPDGWSFLKPPFKKKYVHNIPNSDFVEEKVFVRIRGIKPKHVKMVVNGGTDDINGDYFHLGEYMGFPFFRQKRNKKKNHPGYVLYRGIVINNSKDTWVIGTTLGSIHGIKAYAVDYIYNSHSNRFESRSGFRYFGGTRWPHQLPIRSWRIWVPLDENIKINIYSSELRGINSEEVAKSIEFVWKSFESLYITMEYLNPILLFKQHLSPVIGSTRSDLKQEIINTNTDPKSLDLSLISTNSPDDGLNQVNDNKYQGSDHFNSSSLNYNVINSNTEEDKIIFNKKEKKEKKHISWKIMGILSILGSIFMGIFIWLLIKGKIYRNKLDISQEKILGNPKCIAHPSTNFR</sequence>
<proteinExistence type="predicted"/>
<keyword evidence="2" id="KW-1133">Transmembrane helix</keyword>
<organism evidence="3 4">
    <name type="scientific">Cryptosporidium ubiquitum</name>
    <dbReference type="NCBI Taxonomy" id="857276"/>
    <lineage>
        <taxon>Eukaryota</taxon>
        <taxon>Sar</taxon>
        <taxon>Alveolata</taxon>
        <taxon>Apicomplexa</taxon>
        <taxon>Conoidasida</taxon>
        <taxon>Coccidia</taxon>
        <taxon>Eucoccidiorida</taxon>
        <taxon>Eimeriorina</taxon>
        <taxon>Cryptosporidiidae</taxon>
        <taxon>Cryptosporidium</taxon>
    </lineage>
</organism>
<dbReference type="Proteomes" id="UP000186176">
    <property type="component" value="Unassembled WGS sequence"/>
</dbReference>
<evidence type="ECO:0000256" key="1">
    <source>
        <dbReference type="SAM" id="MobiDB-lite"/>
    </source>
</evidence>
<protein>
    <submittedName>
        <fullName evidence="3">Uncharacterized protein</fullName>
    </submittedName>
</protein>
<dbReference type="RefSeq" id="XP_028874987.1">
    <property type="nucleotide sequence ID" value="XM_029020543.1"/>
</dbReference>
<evidence type="ECO:0000313" key="4">
    <source>
        <dbReference type="Proteomes" id="UP000186176"/>
    </source>
</evidence>
<reference evidence="3 4" key="1">
    <citation type="submission" date="2016-10" db="EMBL/GenBank/DDBJ databases">
        <title>Reductive evolution of mitochondrial metabolism and differential evolution of invasion-related proteins in Cryptosporidium.</title>
        <authorList>
            <person name="Liu S."/>
            <person name="Roellig D.M."/>
            <person name="Guo Y."/>
            <person name="Li N."/>
            <person name="Frace M.A."/>
            <person name="Tang K."/>
            <person name="Zhang L."/>
            <person name="Feng Y."/>
            <person name="Xiao L."/>
        </authorList>
    </citation>
    <scope>NUCLEOTIDE SEQUENCE [LARGE SCALE GENOMIC DNA]</scope>
    <source>
        <strain evidence="3">39726</strain>
    </source>
</reference>
<feature type="region of interest" description="Disordered" evidence="1">
    <location>
        <begin position="84"/>
        <end position="109"/>
    </location>
</feature>
<dbReference type="GeneID" id="39980322"/>
<gene>
    <name evidence="3" type="ORF">cubi_03530</name>
</gene>
<name>A0A1J4ML28_9CRYT</name>
<dbReference type="EMBL" id="LRBP01000014">
    <property type="protein sequence ID" value="OII73732.1"/>
    <property type="molecule type" value="Genomic_DNA"/>
</dbReference>
<keyword evidence="2" id="KW-0812">Transmembrane</keyword>